<evidence type="ECO:0000313" key="2">
    <source>
        <dbReference type="EMBL" id="KAK6520189.1"/>
    </source>
</evidence>
<name>A0AAN8NR10_9PEZI</name>
<evidence type="ECO:0000313" key="3">
    <source>
        <dbReference type="Proteomes" id="UP001307849"/>
    </source>
</evidence>
<feature type="region of interest" description="Disordered" evidence="1">
    <location>
        <begin position="178"/>
        <end position="203"/>
    </location>
</feature>
<reference evidence="2 3" key="1">
    <citation type="submission" date="2019-10" db="EMBL/GenBank/DDBJ databases">
        <authorList>
            <person name="Palmer J.M."/>
        </authorList>
    </citation>
    <scope>NUCLEOTIDE SEQUENCE [LARGE SCALE GENOMIC DNA]</scope>
    <source>
        <strain evidence="2 3">TWF506</strain>
    </source>
</reference>
<feature type="compositionally biased region" description="Low complexity" evidence="1">
    <location>
        <begin position="181"/>
        <end position="198"/>
    </location>
</feature>
<comment type="caution">
    <text evidence="2">The sequence shown here is derived from an EMBL/GenBank/DDBJ whole genome shotgun (WGS) entry which is preliminary data.</text>
</comment>
<gene>
    <name evidence="2" type="ORF">TWF506_000472</name>
</gene>
<dbReference type="Proteomes" id="UP001307849">
    <property type="component" value="Unassembled WGS sequence"/>
</dbReference>
<protein>
    <submittedName>
        <fullName evidence="2">Uncharacterized protein</fullName>
    </submittedName>
</protein>
<accession>A0AAN8NR10</accession>
<dbReference type="EMBL" id="JAVHJM010000001">
    <property type="protein sequence ID" value="KAK6520189.1"/>
    <property type="molecule type" value="Genomic_DNA"/>
</dbReference>
<keyword evidence="3" id="KW-1185">Reference proteome</keyword>
<sequence length="239" mass="26037">MASKRPPEPKYRPEPELITMTTRAQQLHEPLKLTTLVRTDEATFNALGIQTLRIPRGFPTSINLKKMMIEFHGYTAVANVHYSIDVISAAPRGVVDGFTSGATALERLNQLYDLGHTKLNKANEWFSNDTNILHFISLTAPVQRGIKLFARVNGKFVDNNEACTQTFDFEELRRNGSSGQAAATPAATTTTGATAPAVNPAPPPQITTVDDEFIIVLRFVCLSLANLGNVTGVVGLEIS</sequence>
<dbReference type="AlphaFoldDB" id="A0AAN8NR10"/>
<evidence type="ECO:0000256" key="1">
    <source>
        <dbReference type="SAM" id="MobiDB-lite"/>
    </source>
</evidence>
<organism evidence="2 3">
    <name type="scientific">Arthrobotrys conoides</name>
    <dbReference type="NCBI Taxonomy" id="74498"/>
    <lineage>
        <taxon>Eukaryota</taxon>
        <taxon>Fungi</taxon>
        <taxon>Dikarya</taxon>
        <taxon>Ascomycota</taxon>
        <taxon>Pezizomycotina</taxon>
        <taxon>Orbiliomycetes</taxon>
        <taxon>Orbiliales</taxon>
        <taxon>Orbiliaceae</taxon>
        <taxon>Arthrobotrys</taxon>
    </lineage>
</organism>
<proteinExistence type="predicted"/>